<dbReference type="PANTHER" id="PTHR14453:SF67">
    <property type="entry name" value="POLY [ADP-RIBOSE] POLYMERASE"/>
    <property type="match status" value="1"/>
</dbReference>
<dbReference type="GO" id="GO:0005737">
    <property type="term" value="C:cytoplasm"/>
    <property type="evidence" value="ECO:0007669"/>
    <property type="project" value="TreeGrafter"/>
</dbReference>
<proteinExistence type="predicted"/>
<keyword evidence="5" id="KW-0539">Nucleus</keyword>
<dbReference type="Gene3D" id="3.40.220.10">
    <property type="entry name" value="Leucine Aminopeptidase, subunit E, domain 1"/>
    <property type="match status" value="1"/>
</dbReference>
<dbReference type="AlphaFoldDB" id="A0A9D4HFF2"/>
<dbReference type="GO" id="GO:0003714">
    <property type="term" value="F:transcription corepressor activity"/>
    <property type="evidence" value="ECO:0007669"/>
    <property type="project" value="TreeGrafter"/>
</dbReference>
<keyword evidence="3" id="KW-0808">Transferase</keyword>
<sequence>MGGVDRYKRFLQRHITRLNFCRCKKVLRMAAKNGGKLSAKSLGRIKVLAYDPRRHHIECEATDIDKVVEDSGEDSPEENDKQSGNKLTVLLIQRVPPKTTDEALRLYFEAKHKLEPTTIYRGDAEDAVLMDFQTRIDIRRIEDDCKRFKCCGNELKVDVVPACIWIKVWGYGTDTSIDLLENYFENKRRSDGGTVDNVRFLENEDAAVVTFKFESDARAVCAKSHHTLKEKRLHTVLYHERLFPTRQRVIVIPEPIEKVVDNKTIVQLFSKSDYFEESWKGESKEIFGKLTFVTEQSLLKITLHCNVSPKETDASLKVQTWLSNGKTFLDNKLATIDVESIDIGEKVFKQVREKIGEINVAEPHKLVLKINNTNSSVDIVGERKAVADLRRQIKAIVEEQQYTFERDNRQITEHVALREHEVTLLRHRAVRQSLDASDVDVKIEAEEIKFTGKRPDVQLALNKLDDAKRNMRQVQLTEFQDIVKELLEKEAVRSFVDKEIESTGVTALWKTTSNGVVMFTYSFKNEDIDRVIVRFRSLLRFITVPLSKDEHDGLLSTEGQSFKKSLNDQFDIVISVSDTSLQYACLKKNADEVRTEIEKFLHNFRNQIQFVETHPTKCKVLKKYCATKLNGIAKKNNVKIEQTSQGRRSGFAISGTAECVDKANESMVRLVRNVKQLRLEYKWPGFQKFAMQSSEGHKAIENIEQEEKCIIIVEGQNFQNERKSTEKIAVQRRFEHSCIELSNYLYTCRLNDTFLMYKICFSRRILNVFFTINKSQVMNRYCLTVAGGIKLNVLMRGSIFQKQADVIVNSTNRDLDMSKGTMSKQLLKEAGQGIQIECQQKYPKGIRHGEIAVTSPGRLTSYKQIFHVALPRCHGDQDVKGLRKYVRTCMHEADKNGAQTICFPALGTGRLEYPADGVAKTMELTIQNFGQDNPSSSIKKVFIYIHESDEKTKQ</sequence>
<dbReference type="Pfam" id="PF01661">
    <property type="entry name" value="Macro"/>
    <property type="match status" value="1"/>
</dbReference>
<protein>
    <recommendedName>
        <fullName evidence="6">Macro domain-containing protein</fullName>
    </recommendedName>
</protein>
<gene>
    <name evidence="7" type="ORF">DPMN_059842</name>
</gene>
<dbReference type="InterPro" id="IPR012677">
    <property type="entry name" value="Nucleotide-bd_a/b_plait_sf"/>
</dbReference>
<keyword evidence="2" id="KW-0328">Glycosyltransferase</keyword>
<dbReference type="SUPFAM" id="SSF54928">
    <property type="entry name" value="RNA-binding domain, RBD"/>
    <property type="match status" value="1"/>
</dbReference>
<dbReference type="SMART" id="SM00506">
    <property type="entry name" value="A1pp"/>
    <property type="match status" value="1"/>
</dbReference>
<keyword evidence="8" id="KW-1185">Reference proteome</keyword>
<dbReference type="InterPro" id="IPR035979">
    <property type="entry name" value="RBD_domain_sf"/>
</dbReference>
<dbReference type="InterPro" id="IPR052056">
    <property type="entry name" value="Mono-ARTD/PARP"/>
</dbReference>
<dbReference type="Proteomes" id="UP000828390">
    <property type="component" value="Unassembled WGS sequence"/>
</dbReference>
<feature type="non-terminal residue" evidence="7">
    <location>
        <position position="1"/>
    </location>
</feature>
<evidence type="ECO:0000313" key="8">
    <source>
        <dbReference type="Proteomes" id="UP000828390"/>
    </source>
</evidence>
<dbReference type="GO" id="GO:0016757">
    <property type="term" value="F:glycosyltransferase activity"/>
    <property type="evidence" value="ECO:0007669"/>
    <property type="project" value="UniProtKB-KW"/>
</dbReference>
<evidence type="ECO:0000259" key="6">
    <source>
        <dbReference type="PROSITE" id="PS51154"/>
    </source>
</evidence>
<dbReference type="Gene3D" id="3.30.70.330">
    <property type="match status" value="1"/>
</dbReference>
<keyword evidence="4" id="KW-0520">NAD</keyword>
<dbReference type="SUPFAM" id="SSF52949">
    <property type="entry name" value="Macro domain-like"/>
    <property type="match status" value="1"/>
</dbReference>
<feature type="domain" description="Macro" evidence="6">
    <location>
        <begin position="779"/>
        <end position="954"/>
    </location>
</feature>
<evidence type="ECO:0000256" key="3">
    <source>
        <dbReference type="ARBA" id="ARBA00022679"/>
    </source>
</evidence>
<evidence type="ECO:0000256" key="1">
    <source>
        <dbReference type="ARBA" id="ARBA00004123"/>
    </source>
</evidence>
<dbReference type="GO" id="GO:0010629">
    <property type="term" value="P:negative regulation of gene expression"/>
    <property type="evidence" value="ECO:0007669"/>
    <property type="project" value="TreeGrafter"/>
</dbReference>
<name>A0A9D4HFF2_DREPO</name>
<comment type="subcellular location">
    <subcellularLocation>
        <location evidence="1">Nucleus</location>
    </subcellularLocation>
</comment>
<comment type="caution">
    <text evidence="7">The sequence shown here is derived from an EMBL/GenBank/DDBJ whole genome shotgun (WGS) entry which is preliminary data.</text>
</comment>
<organism evidence="7 8">
    <name type="scientific">Dreissena polymorpha</name>
    <name type="common">Zebra mussel</name>
    <name type="synonym">Mytilus polymorpha</name>
    <dbReference type="NCBI Taxonomy" id="45954"/>
    <lineage>
        <taxon>Eukaryota</taxon>
        <taxon>Metazoa</taxon>
        <taxon>Spiralia</taxon>
        <taxon>Lophotrochozoa</taxon>
        <taxon>Mollusca</taxon>
        <taxon>Bivalvia</taxon>
        <taxon>Autobranchia</taxon>
        <taxon>Heteroconchia</taxon>
        <taxon>Euheterodonta</taxon>
        <taxon>Imparidentia</taxon>
        <taxon>Neoheterodontei</taxon>
        <taxon>Myida</taxon>
        <taxon>Dreissenoidea</taxon>
        <taxon>Dreissenidae</taxon>
        <taxon>Dreissena</taxon>
    </lineage>
</organism>
<dbReference type="GO" id="GO:0005634">
    <property type="term" value="C:nucleus"/>
    <property type="evidence" value="ECO:0007669"/>
    <property type="project" value="UniProtKB-SubCell"/>
</dbReference>
<dbReference type="PANTHER" id="PTHR14453">
    <property type="entry name" value="PARP/ZINC FINGER CCCH TYPE DOMAIN CONTAINING PROTEIN"/>
    <property type="match status" value="1"/>
</dbReference>
<dbReference type="GO" id="GO:0003676">
    <property type="term" value="F:nucleic acid binding"/>
    <property type="evidence" value="ECO:0007669"/>
    <property type="project" value="InterPro"/>
</dbReference>
<reference evidence="7" key="1">
    <citation type="journal article" date="2019" name="bioRxiv">
        <title>The Genome of the Zebra Mussel, Dreissena polymorpha: A Resource for Invasive Species Research.</title>
        <authorList>
            <person name="McCartney M.A."/>
            <person name="Auch B."/>
            <person name="Kono T."/>
            <person name="Mallez S."/>
            <person name="Zhang Y."/>
            <person name="Obille A."/>
            <person name="Becker A."/>
            <person name="Abrahante J.E."/>
            <person name="Garbe J."/>
            <person name="Badalamenti J.P."/>
            <person name="Herman A."/>
            <person name="Mangelson H."/>
            <person name="Liachko I."/>
            <person name="Sullivan S."/>
            <person name="Sone E.D."/>
            <person name="Koren S."/>
            <person name="Silverstein K.A.T."/>
            <person name="Beckman K.B."/>
            <person name="Gohl D.M."/>
        </authorList>
    </citation>
    <scope>NUCLEOTIDE SEQUENCE</scope>
    <source>
        <strain evidence="7">Duluth1</strain>
        <tissue evidence="7">Whole animal</tissue>
    </source>
</reference>
<dbReference type="EMBL" id="JAIWYP010000013">
    <property type="protein sequence ID" value="KAH3717062.1"/>
    <property type="molecule type" value="Genomic_DNA"/>
</dbReference>
<dbReference type="PROSITE" id="PS51154">
    <property type="entry name" value="MACRO"/>
    <property type="match status" value="1"/>
</dbReference>
<dbReference type="InterPro" id="IPR043472">
    <property type="entry name" value="Macro_dom-like"/>
</dbReference>
<dbReference type="InterPro" id="IPR002589">
    <property type="entry name" value="Macro_dom"/>
</dbReference>
<reference evidence="7" key="2">
    <citation type="submission" date="2020-11" db="EMBL/GenBank/DDBJ databases">
        <authorList>
            <person name="McCartney M.A."/>
            <person name="Auch B."/>
            <person name="Kono T."/>
            <person name="Mallez S."/>
            <person name="Becker A."/>
            <person name="Gohl D.M."/>
            <person name="Silverstein K.A.T."/>
            <person name="Koren S."/>
            <person name="Bechman K.B."/>
            <person name="Herman A."/>
            <person name="Abrahante J.E."/>
            <person name="Garbe J."/>
        </authorList>
    </citation>
    <scope>NUCLEOTIDE SEQUENCE</scope>
    <source>
        <strain evidence="7">Duluth1</strain>
        <tissue evidence="7">Whole animal</tissue>
    </source>
</reference>
<evidence type="ECO:0000256" key="5">
    <source>
        <dbReference type="ARBA" id="ARBA00023242"/>
    </source>
</evidence>
<accession>A0A9D4HFF2</accession>
<dbReference type="Pfam" id="PF23085">
    <property type="entry name" value="RRM_PARP14_3"/>
    <property type="match status" value="1"/>
</dbReference>
<evidence type="ECO:0000256" key="4">
    <source>
        <dbReference type="ARBA" id="ARBA00023027"/>
    </source>
</evidence>
<evidence type="ECO:0000313" key="7">
    <source>
        <dbReference type="EMBL" id="KAH3717062.1"/>
    </source>
</evidence>
<evidence type="ECO:0000256" key="2">
    <source>
        <dbReference type="ARBA" id="ARBA00022676"/>
    </source>
</evidence>